<evidence type="ECO:0000313" key="4">
    <source>
        <dbReference type="Proteomes" id="UP001219525"/>
    </source>
</evidence>
<proteinExistence type="predicted"/>
<feature type="coiled-coil region" evidence="1">
    <location>
        <begin position="190"/>
        <end position="256"/>
    </location>
</feature>
<sequence length="570" mass="64164">MSSRSRVGKSSTRKRNRNVSTQSSAKFRRKGASTRGEKKPTEYDDNFLSVGNNLKRPQGQSGENDARDNSLPQSGSSQPNSKRVRIEEPSSSESYTLPDTFSKFDPLHVFTNFPLTSTTFTFPSPMWKLIITKANSTLAQRDFVCRRRCKKPFYINALRINRYNNSQIIVESDRTVQAQVTVAAAHQLQLSFLQWELAETRKKCGEMEEQIFVLRAAEQRAQKKLEQLKVKKSRQLQALTEEKEKRRGKAHNLKLKERYSDGMQTDANGGVIGALSMDLFDIKADDISETAVQVAVESLNHSIVTFIANLLEETEELATRHSDSRLPSVVRQLGYNESAALLQALAAYSSEEKTRDIFLEANLSNRLLLMLDKFFSGDVVPQGLVEYLVFDDLLSDLTKHHPWTVAQRWRSLTSGSNIWTSAPIVQDPDISRFAESTAVLFAWVYHQPPETFQPLTSKMQTQLASLFDEAQKLAIVVRRDVLSVRMKVAICPVLSNGTYASYNPELMNNWPNVGVVPGDEVIGFHGFGLKRQTEEQSRADPKADEECVSYLIKPTVITNALLRWASGTGA</sequence>
<comment type="caution">
    <text evidence="3">The sequence shown here is derived from an EMBL/GenBank/DDBJ whole genome shotgun (WGS) entry which is preliminary data.</text>
</comment>
<organism evidence="3 4">
    <name type="scientific">Mycena pura</name>
    <dbReference type="NCBI Taxonomy" id="153505"/>
    <lineage>
        <taxon>Eukaryota</taxon>
        <taxon>Fungi</taxon>
        <taxon>Dikarya</taxon>
        <taxon>Basidiomycota</taxon>
        <taxon>Agaricomycotina</taxon>
        <taxon>Agaricomycetes</taxon>
        <taxon>Agaricomycetidae</taxon>
        <taxon>Agaricales</taxon>
        <taxon>Marasmiineae</taxon>
        <taxon>Mycenaceae</taxon>
        <taxon>Mycena</taxon>
    </lineage>
</organism>
<protein>
    <submittedName>
        <fullName evidence="3">Uncharacterized protein</fullName>
    </submittedName>
</protein>
<dbReference type="AlphaFoldDB" id="A0AAD6Y8Z4"/>
<feature type="compositionally biased region" description="Polar residues" evidence="2">
    <location>
        <begin position="70"/>
        <end position="81"/>
    </location>
</feature>
<dbReference type="EMBL" id="JARJCW010000035">
    <property type="protein sequence ID" value="KAJ7207970.1"/>
    <property type="molecule type" value="Genomic_DNA"/>
</dbReference>
<keyword evidence="4" id="KW-1185">Reference proteome</keyword>
<feature type="region of interest" description="Disordered" evidence="2">
    <location>
        <begin position="1"/>
        <end position="97"/>
    </location>
</feature>
<gene>
    <name evidence="3" type="ORF">GGX14DRAFT_634632</name>
</gene>
<accession>A0AAD6Y8Z4</accession>
<reference evidence="3" key="1">
    <citation type="submission" date="2023-03" db="EMBL/GenBank/DDBJ databases">
        <title>Massive genome expansion in bonnet fungi (Mycena s.s.) driven by repeated elements and novel gene families across ecological guilds.</title>
        <authorList>
            <consortium name="Lawrence Berkeley National Laboratory"/>
            <person name="Harder C.B."/>
            <person name="Miyauchi S."/>
            <person name="Viragh M."/>
            <person name="Kuo A."/>
            <person name="Thoen E."/>
            <person name="Andreopoulos B."/>
            <person name="Lu D."/>
            <person name="Skrede I."/>
            <person name="Drula E."/>
            <person name="Henrissat B."/>
            <person name="Morin E."/>
            <person name="Kohler A."/>
            <person name="Barry K."/>
            <person name="LaButti K."/>
            <person name="Morin E."/>
            <person name="Salamov A."/>
            <person name="Lipzen A."/>
            <person name="Mereny Z."/>
            <person name="Hegedus B."/>
            <person name="Baldrian P."/>
            <person name="Stursova M."/>
            <person name="Weitz H."/>
            <person name="Taylor A."/>
            <person name="Grigoriev I.V."/>
            <person name="Nagy L.G."/>
            <person name="Martin F."/>
            <person name="Kauserud H."/>
        </authorList>
    </citation>
    <scope>NUCLEOTIDE SEQUENCE</scope>
    <source>
        <strain evidence="3">9144</strain>
    </source>
</reference>
<keyword evidence="1" id="KW-0175">Coiled coil</keyword>
<evidence type="ECO:0000256" key="1">
    <source>
        <dbReference type="SAM" id="Coils"/>
    </source>
</evidence>
<evidence type="ECO:0000313" key="3">
    <source>
        <dbReference type="EMBL" id="KAJ7207970.1"/>
    </source>
</evidence>
<name>A0AAD6Y8Z4_9AGAR</name>
<dbReference type="Proteomes" id="UP001219525">
    <property type="component" value="Unassembled WGS sequence"/>
</dbReference>
<feature type="compositionally biased region" description="Polar residues" evidence="2">
    <location>
        <begin position="1"/>
        <end position="10"/>
    </location>
</feature>
<evidence type="ECO:0000256" key="2">
    <source>
        <dbReference type="SAM" id="MobiDB-lite"/>
    </source>
</evidence>